<dbReference type="RefSeq" id="WP_107196693.1">
    <property type="nucleotide sequence ID" value="NZ_CP029462.1"/>
</dbReference>
<dbReference type="Gene3D" id="3.50.30.50">
    <property type="entry name" value="Putative cyclase"/>
    <property type="match status" value="1"/>
</dbReference>
<dbReference type="EMBL" id="CP029462">
    <property type="protein sequence ID" value="AXL20694.1"/>
    <property type="molecule type" value="Genomic_DNA"/>
</dbReference>
<dbReference type="Pfam" id="PF04199">
    <property type="entry name" value="Cyclase"/>
    <property type="match status" value="1"/>
</dbReference>
<dbReference type="OrthoDB" id="9796085at2"/>
<evidence type="ECO:0000313" key="2">
    <source>
        <dbReference type="Proteomes" id="UP000254337"/>
    </source>
</evidence>
<protein>
    <submittedName>
        <fullName evidence="1">Cyclase family protein</fullName>
    </submittedName>
</protein>
<dbReference type="InterPro" id="IPR037175">
    <property type="entry name" value="KFase_sf"/>
</dbReference>
<dbReference type="InterPro" id="IPR007325">
    <property type="entry name" value="KFase/CYL"/>
</dbReference>
<name>A0A346AXV1_9FIRM</name>
<dbReference type="Proteomes" id="UP000254337">
    <property type="component" value="Chromosome"/>
</dbReference>
<evidence type="ECO:0000313" key="1">
    <source>
        <dbReference type="EMBL" id="AXL20694.1"/>
    </source>
</evidence>
<dbReference type="SUPFAM" id="SSF102198">
    <property type="entry name" value="Putative cyclase"/>
    <property type="match status" value="1"/>
</dbReference>
<organism evidence="1 2">
    <name type="scientific">Megasphaera stantonii</name>
    <dbReference type="NCBI Taxonomy" id="2144175"/>
    <lineage>
        <taxon>Bacteria</taxon>
        <taxon>Bacillati</taxon>
        <taxon>Bacillota</taxon>
        <taxon>Negativicutes</taxon>
        <taxon>Veillonellales</taxon>
        <taxon>Veillonellaceae</taxon>
        <taxon>Megasphaera</taxon>
    </lineage>
</organism>
<reference evidence="1 2" key="1">
    <citation type="submission" date="2018-05" db="EMBL/GenBank/DDBJ databases">
        <title>Complete genome sequence of Megasphaera sp. AJH120T, isolated from the ceca of a chicken.</title>
        <authorList>
            <person name="Maki J."/>
            <person name="Looft T."/>
        </authorList>
    </citation>
    <scope>NUCLEOTIDE SEQUENCE [LARGE SCALE GENOMIC DNA]</scope>
    <source>
        <strain evidence="1 2">AJH120</strain>
    </source>
</reference>
<keyword evidence="2" id="KW-1185">Reference proteome</keyword>
<sequence>MKVIDLTHTIREHMPVFPGTEEPSLQTVSTCETDGFKETKISICTHVGTHADPPAHVLNEGTTLDQYDAGQFIGKALVVDCRRVKEGGAITMDCLRPYGDKVEKAEFLLFHTGWDAYWGTPQYFGDYPCIDDSVLEYVVAGSYKGIGFDTFGIDPIGDEELTRHRKLFQRREMINIENLKNLHLCGSGLFWFGCFPLKVHQSDGAPVRAVAWFE</sequence>
<dbReference type="PANTHER" id="PTHR31118:SF32">
    <property type="entry name" value="KYNURENINE FORMAMIDASE"/>
    <property type="match status" value="1"/>
</dbReference>
<proteinExistence type="predicted"/>
<dbReference type="PANTHER" id="PTHR31118">
    <property type="entry name" value="CYCLASE-LIKE PROTEIN 2"/>
    <property type="match status" value="1"/>
</dbReference>
<accession>A0A346AXV1</accession>
<dbReference type="GO" id="GO:0019441">
    <property type="term" value="P:L-tryptophan catabolic process to kynurenine"/>
    <property type="evidence" value="ECO:0007669"/>
    <property type="project" value="InterPro"/>
</dbReference>
<gene>
    <name evidence="1" type="ORF">DKB62_03440</name>
</gene>
<dbReference type="AlphaFoldDB" id="A0A346AXV1"/>
<dbReference type="KEGG" id="meg:DKB62_03440"/>
<dbReference type="GO" id="GO:0004061">
    <property type="term" value="F:arylformamidase activity"/>
    <property type="evidence" value="ECO:0007669"/>
    <property type="project" value="InterPro"/>
</dbReference>